<proteinExistence type="predicted"/>
<evidence type="ECO:0000259" key="7">
    <source>
        <dbReference type="PROSITE" id="PS50801"/>
    </source>
</evidence>
<accession>A0AA91Q148</accession>
<dbReference type="Proteomes" id="UP000195602">
    <property type="component" value="Unassembled WGS sequence"/>
</dbReference>
<feature type="region of interest" description="Disordered" evidence="5">
    <location>
        <begin position="1"/>
        <end position="57"/>
    </location>
</feature>
<protein>
    <submittedName>
        <fullName evidence="8">Sulfate transporter</fullName>
    </submittedName>
</protein>
<dbReference type="SUPFAM" id="SSF52091">
    <property type="entry name" value="SpoIIaa-like"/>
    <property type="match status" value="1"/>
</dbReference>
<dbReference type="GO" id="GO:0016020">
    <property type="term" value="C:membrane"/>
    <property type="evidence" value="ECO:0007669"/>
    <property type="project" value="UniProtKB-SubCell"/>
</dbReference>
<dbReference type="InterPro" id="IPR011547">
    <property type="entry name" value="SLC26A/SulP_dom"/>
</dbReference>
<dbReference type="KEGG" id="clus:A9F13_05g02706"/>
<feature type="transmembrane region" description="Helical" evidence="6">
    <location>
        <begin position="491"/>
        <end position="511"/>
    </location>
</feature>
<feature type="transmembrane region" description="Helical" evidence="6">
    <location>
        <begin position="467"/>
        <end position="484"/>
    </location>
</feature>
<keyword evidence="2 6" id="KW-0812">Transmembrane</keyword>
<gene>
    <name evidence="8" type="ORF">A9F13_05g02706</name>
</gene>
<reference evidence="8 9" key="1">
    <citation type="submission" date="2017-04" db="EMBL/GenBank/DDBJ databases">
        <title>Draft genome of the yeast Clavispora lusitaniae type strain CBS 6936.</title>
        <authorList>
            <person name="Durrens P."/>
            <person name="Klopp C."/>
            <person name="Biteau N."/>
            <person name="Fitton-Ouhabi V."/>
            <person name="Dementhon K."/>
            <person name="Accoceberry I."/>
            <person name="Sherman D.J."/>
            <person name="Noel T."/>
        </authorList>
    </citation>
    <scope>NUCLEOTIDE SEQUENCE [LARGE SCALE GENOMIC DNA]</scope>
    <source>
        <strain evidence="8 9">CBS 6936</strain>
    </source>
</reference>
<comment type="subcellular location">
    <subcellularLocation>
        <location evidence="1">Membrane</location>
        <topology evidence="1">Multi-pass membrane protein</topology>
    </subcellularLocation>
</comment>
<evidence type="ECO:0000313" key="8">
    <source>
        <dbReference type="EMBL" id="OVF09459.1"/>
    </source>
</evidence>
<feature type="transmembrane region" description="Helical" evidence="6">
    <location>
        <begin position="214"/>
        <end position="236"/>
    </location>
</feature>
<dbReference type="Pfam" id="PF01740">
    <property type="entry name" value="STAS"/>
    <property type="match status" value="1"/>
</dbReference>
<feature type="transmembrane region" description="Helical" evidence="6">
    <location>
        <begin position="523"/>
        <end position="551"/>
    </location>
</feature>
<sequence length="814" mass="89673">MSFQRGPASDRKGAERMTSPTPSARHISSKRINHERDPLLRTKDSDNSQSSSELGAPPSRDIIAAYKDSAMEASASIDYVSPLPKLGLNRESSEYVPTTRDHDIKWKVLLPYYLPILSWAKEYCVEFALGDLIGGVSLATFQIPLAISYASSLAKVPITCGLYSLGFAPLVYMVLGSVPQMIVGPEAPISLIVGQAVEPLLHHSKKKHIGPVDYVVAITFVSGATLLGFGLGRFGFLDNVLCESLLKGFICGVGVVMIINSSITMLGLNLLLDKISAEDSHIHSPFDKMKFLFKNSHEYHSLTLRVSMVSLITVLFVRRLKSKAASSKNPKLRLAVYVPEILLLVITTTLMTEFFKWNHSGLEVIGHMDDIEDSFTMYNPLSTSRLGLIKSLSTSGFVCAMLGFFESTTASKSLGSRYDLPISSNRELVALGAINVFGSVFGCLPAFGGYGRSKINALSAKTTTSGAIMGLISLATASSILGYLHYIPKCILSVITAIIGISLISETPAELLFHWRGQGFDELITFAITVTTTVFSSMEAGIAMGLVYSLIRVIKNSTVSHIQILGRVPGTNTFLDADLADCVSVSNEQSSSHTPTSSVSHVRPSYTGVFSQEKRLSQLNPFIDNNFRQLNYQALEEVEGCLIIRIPEPLTFTNASDLKVRLKRVEMFGSTRAHPAQKRSRDSSMTKYIIFDLEGMSQIDSSAARILVTLLETYERRHIRCFFVHVNKSPRLRARLMATGITDMLFDNLRSINYESFMRPREVHLETSQGTSDGYASDSSEARSTQYLPYFDHIRDALELIDAYELQQSPNEDV</sequence>
<comment type="caution">
    <text evidence="8">The sequence shown here is derived from an EMBL/GenBank/DDBJ whole genome shotgun (WGS) entry which is preliminary data.</text>
</comment>
<evidence type="ECO:0000256" key="5">
    <source>
        <dbReference type="SAM" id="MobiDB-lite"/>
    </source>
</evidence>
<feature type="compositionally biased region" description="Basic and acidic residues" evidence="5">
    <location>
        <begin position="32"/>
        <end position="46"/>
    </location>
</feature>
<evidence type="ECO:0000256" key="1">
    <source>
        <dbReference type="ARBA" id="ARBA00004141"/>
    </source>
</evidence>
<dbReference type="PANTHER" id="PTHR11814">
    <property type="entry name" value="SULFATE TRANSPORTER"/>
    <property type="match status" value="1"/>
</dbReference>
<dbReference type="Gene3D" id="3.30.750.24">
    <property type="entry name" value="STAS domain"/>
    <property type="match status" value="1"/>
</dbReference>
<evidence type="ECO:0000256" key="4">
    <source>
        <dbReference type="ARBA" id="ARBA00023136"/>
    </source>
</evidence>
<feature type="transmembrane region" description="Helical" evidence="6">
    <location>
        <begin position="302"/>
        <end position="320"/>
    </location>
</feature>
<dbReference type="InterPro" id="IPR036513">
    <property type="entry name" value="STAS_dom_sf"/>
</dbReference>
<evidence type="ECO:0000256" key="3">
    <source>
        <dbReference type="ARBA" id="ARBA00022989"/>
    </source>
</evidence>
<feature type="transmembrane region" description="Helical" evidence="6">
    <location>
        <begin position="428"/>
        <end position="447"/>
    </location>
</feature>
<feature type="transmembrane region" description="Helical" evidence="6">
    <location>
        <begin position="332"/>
        <end position="352"/>
    </location>
</feature>
<dbReference type="Pfam" id="PF00916">
    <property type="entry name" value="Sulfate_transp"/>
    <property type="match status" value="1"/>
</dbReference>
<dbReference type="AlphaFoldDB" id="A0AA91Q148"/>
<dbReference type="PROSITE" id="PS50801">
    <property type="entry name" value="STAS"/>
    <property type="match status" value="1"/>
</dbReference>
<dbReference type="EMBL" id="LYUB02000005">
    <property type="protein sequence ID" value="OVF09459.1"/>
    <property type="molecule type" value="Genomic_DNA"/>
</dbReference>
<evidence type="ECO:0000256" key="6">
    <source>
        <dbReference type="SAM" id="Phobius"/>
    </source>
</evidence>
<organism evidence="8 9">
    <name type="scientific">Clavispora lusitaniae</name>
    <name type="common">Candida lusitaniae</name>
    <dbReference type="NCBI Taxonomy" id="36911"/>
    <lineage>
        <taxon>Eukaryota</taxon>
        <taxon>Fungi</taxon>
        <taxon>Dikarya</taxon>
        <taxon>Ascomycota</taxon>
        <taxon>Saccharomycotina</taxon>
        <taxon>Pichiomycetes</taxon>
        <taxon>Metschnikowiaceae</taxon>
        <taxon>Clavispora</taxon>
    </lineage>
</organism>
<dbReference type="InterPro" id="IPR002645">
    <property type="entry name" value="STAS_dom"/>
</dbReference>
<evidence type="ECO:0000256" key="2">
    <source>
        <dbReference type="ARBA" id="ARBA00022692"/>
    </source>
</evidence>
<dbReference type="GO" id="GO:0055085">
    <property type="term" value="P:transmembrane transport"/>
    <property type="evidence" value="ECO:0007669"/>
    <property type="project" value="InterPro"/>
</dbReference>
<feature type="domain" description="STAS" evidence="7">
    <location>
        <begin position="631"/>
        <end position="801"/>
    </location>
</feature>
<feature type="transmembrane region" description="Helical" evidence="6">
    <location>
        <begin position="387"/>
        <end position="407"/>
    </location>
</feature>
<dbReference type="CDD" id="cd07042">
    <property type="entry name" value="STAS_SulP_like_sulfate_transporter"/>
    <property type="match status" value="1"/>
</dbReference>
<feature type="transmembrane region" description="Helical" evidence="6">
    <location>
        <begin position="248"/>
        <end position="272"/>
    </location>
</feature>
<dbReference type="InterPro" id="IPR001902">
    <property type="entry name" value="SLC26A/SulP_fam"/>
</dbReference>
<name>A0AA91Q148_CLALS</name>
<keyword evidence="3 6" id="KW-1133">Transmembrane helix</keyword>
<evidence type="ECO:0000313" key="9">
    <source>
        <dbReference type="Proteomes" id="UP000195602"/>
    </source>
</evidence>
<keyword evidence="4 6" id="KW-0472">Membrane</keyword>